<sequence length="255" mass="28695">MSLRIPALNNWHHTYTSLGAHPLVIFRNPSKYSPTEQDFGTVTSLPHDSKLFFEASSLGAAALRRRPLFFLGGSYTGGSGTHSMPGAGFSFLGRPCPRLTGTTSGSVSPFLLWYDESECGPSSTMGVHDTCSRHLGHHWLTKTSCKQRSDKNHNRSAYIGLIRPNSNIKRYREPCEKTGFKPPHLSLNLNLDLRTRGKRETRSDHHHTTRHNHHFHHYTAPARREKRERETAQRGRVRRLGFPASGDFLLSSASV</sequence>
<name>A0A8S9HEF3_BRACR</name>
<evidence type="ECO:0000313" key="2">
    <source>
        <dbReference type="EMBL" id="KAF2556383.1"/>
    </source>
</evidence>
<feature type="region of interest" description="Disordered" evidence="1">
    <location>
        <begin position="196"/>
        <end position="239"/>
    </location>
</feature>
<evidence type="ECO:0000256" key="1">
    <source>
        <dbReference type="SAM" id="MobiDB-lite"/>
    </source>
</evidence>
<dbReference type="EMBL" id="QGKW02001940">
    <property type="protein sequence ID" value="KAF2556383.1"/>
    <property type="molecule type" value="Genomic_DNA"/>
</dbReference>
<organism evidence="2 3">
    <name type="scientific">Brassica cretica</name>
    <name type="common">Mustard</name>
    <dbReference type="NCBI Taxonomy" id="69181"/>
    <lineage>
        <taxon>Eukaryota</taxon>
        <taxon>Viridiplantae</taxon>
        <taxon>Streptophyta</taxon>
        <taxon>Embryophyta</taxon>
        <taxon>Tracheophyta</taxon>
        <taxon>Spermatophyta</taxon>
        <taxon>Magnoliopsida</taxon>
        <taxon>eudicotyledons</taxon>
        <taxon>Gunneridae</taxon>
        <taxon>Pentapetalae</taxon>
        <taxon>rosids</taxon>
        <taxon>malvids</taxon>
        <taxon>Brassicales</taxon>
        <taxon>Brassicaceae</taxon>
        <taxon>Brassiceae</taxon>
        <taxon>Brassica</taxon>
    </lineage>
</organism>
<accession>A0A8S9HEF3</accession>
<dbReference type="AlphaFoldDB" id="A0A8S9HEF3"/>
<feature type="compositionally biased region" description="Basic and acidic residues" evidence="1">
    <location>
        <begin position="222"/>
        <end position="233"/>
    </location>
</feature>
<dbReference type="Proteomes" id="UP000712281">
    <property type="component" value="Unassembled WGS sequence"/>
</dbReference>
<evidence type="ECO:0000313" key="3">
    <source>
        <dbReference type="Proteomes" id="UP000712281"/>
    </source>
</evidence>
<proteinExistence type="predicted"/>
<comment type="caution">
    <text evidence="2">The sequence shown here is derived from an EMBL/GenBank/DDBJ whole genome shotgun (WGS) entry which is preliminary data.</text>
</comment>
<reference evidence="2" key="1">
    <citation type="submission" date="2019-12" db="EMBL/GenBank/DDBJ databases">
        <title>Genome sequencing and annotation of Brassica cretica.</title>
        <authorList>
            <person name="Studholme D.J."/>
            <person name="Sarris P.F."/>
        </authorList>
    </citation>
    <scope>NUCLEOTIDE SEQUENCE</scope>
    <source>
        <strain evidence="2">PFS-001/15</strain>
        <tissue evidence="2">Leaf</tissue>
    </source>
</reference>
<gene>
    <name evidence="2" type="ORF">F2Q68_00013865</name>
</gene>
<protein>
    <submittedName>
        <fullName evidence="2">Uncharacterized protein</fullName>
    </submittedName>
</protein>
<feature type="compositionally biased region" description="Basic residues" evidence="1">
    <location>
        <begin position="204"/>
        <end position="217"/>
    </location>
</feature>